<dbReference type="GeneID" id="77731092"/>
<dbReference type="RefSeq" id="XP_052947616.1">
    <property type="nucleotide sequence ID" value="XM_053091887.1"/>
</dbReference>
<protein>
    <submittedName>
        <fullName evidence="2">Uncharacterized protein</fullName>
    </submittedName>
</protein>
<sequence>MSDTGNARIGGLGNNTVLGKPCDILVPPSPEPIRKPTKPPAKSYPPPPRRPNVYSRQPAAGASSKAAGKKSTTPPEVKPKITPDTSTGTASSSKPTTGGISKKRKADELPSGRSLLSRIIGGDEEESAEDIARRFEAKYNPMSFESYTRVAKPKPIPGPSGKANAATSTASRGRPLKRRVDSSSPDFGLDLVFTPSPPGVPLLRQEEDCIDKRMMGFEVSPIQSLVDAMEAEKQEAAEREKQAVALCMESILQQNEDLQKSNATLNILLTEALDKNTADASKLKDRERTINRLYSAGQIKDIRNYKLRQAIKGTHPALARLRDYDFGMPRDGVEELGEREVARWVAIKEEVAKERADNEA</sequence>
<evidence type="ECO:0000313" key="3">
    <source>
        <dbReference type="Proteomes" id="UP001164286"/>
    </source>
</evidence>
<organism evidence="2 3">
    <name type="scientific">Dioszegia hungarica</name>
    <dbReference type="NCBI Taxonomy" id="4972"/>
    <lineage>
        <taxon>Eukaryota</taxon>
        <taxon>Fungi</taxon>
        <taxon>Dikarya</taxon>
        <taxon>Basidiomycota</taxon>
        <taxon>Agaricomycotina</taxon>
        <taxon>Tremellomycetes</taxon>
        <taxon>Tremellales</taxon>
        <taxon>Bulleribasidiaceae</taxon>
        <taxon>Dioszegia</taxon>
    </lineage>
</organism>
<feature type="compositionally biased region" description="Pro residues" evidence="1">
    <location>
        <begin position="38"/>
        <end position="50"/>
    </location>
</feature>
<name>A0AA38HFA1_9TREE</name>
<feature type="region of interest" description="Disordered" evidence="1">
    <location>
        <begin position="150"/>
        <end position="182"/>
    </location>
</feature>
<reference evidence="2" key="1">
    <citation type="journal article" date="2022" name="G3 (Bethesda)">
        <title>High quality genome of the basidiomycete yeast Dioszegia hungarica PDD-24b-2 isolated from cloud water.</title>
        <authorList>
            <person name="Jarrige D."/>
            <person name="Haridas S."/>
            <person name="Bleykasten-Grosshans C."/>
            <person name="Joly M."/>
            <person name="Nadalig T."/>
            <person name="Sancelme M."/>
            <person name="Vuilleumier S."/>
            <person name="Grigoriev I.V."/>
            <person name="Amato P."/>
            <person name="Bringel F."/>
        </authorList>
    </citation>
    <scope>NUCLEOTIDE SEQUENCE</scope>
    <source>
        <strain evidence="2">PDD-24b-2</strain>
    </source>
</reference>
<accession>A0AA38HFA1</accession>
<feature type="region of interest" description="Disordered" evidence="1">
    <location>
        <begin position="1"/>
        <end position="128"/>
    </location>
</feature>
<evidence type="ECO:0000256" key="1">
    <source>
        <dbReference type="SAM" id="MobiDB-lite"/>
    </source>
</evidence>
<proteinExistence type="predicted"/>
<feature type="compositionally biased region" description="Polar residues" evidence="1">
    <location>
        <begin position="83"/>
        <end position="99"/>
    </location>
</feature>
<comment type="caution">
    <text evidence="2">The sequence shown here is derived from an EMBL/GenBank/DDBJ whole genome shotgun (WGS) entry which is preliminary data.</text>
</comment>
<feature type="compositionally biased region" description="Low complexity" evidence="1">
    <location>
        <begin position="59"/>
        <end position="71"/>
    </location>
</feature>
<dbReference type="Proteomes" id="UP001164286">
    <property type="component" value="Unassembled WGS sequence"/>
</dbReference>
<keyword evidence="3" id="KW-1185">Reference proteome</keyword>
<dbReference type="AlphaFoldDB" id="A0AA38HFA1"/>
<dbReference type="EMBL" id="JAKWFO010000003">
    <property type="protein sequence ID" value="KAI9637839.1"/>
    <property type="molecule type" value="Genomic_DNA"/>
</dbReference>
<evidence type="ECO:0000313" key="2">
    <source>
        <dbReference type="EMBL" id="KAI9637839.1"/>
    </source>
</evidence>
<gene>
    <name evidence="2" type="ORF">MKK02DRAFT_42213</name>
</gene>